<dbReference type="RefSeq" id="WP_264750709.1">
    <property type="nucleotide sequence ID" value="NZ_JAPDHW010000009.1"/>
</dbReference>
<organism evidence="2 3">
    <name type="scientific">Chryseobacterium kimseyorum</name>
    <dbReference type="NCBI Taxonomy" id="2984028"/>
    <lineage>
        <taxon>Bacteria</taxon>
        <taxon>Pseudomonadati</taxon>
        <taxon>Bacteroidota</taxon>
        <taxon>Flavobacteriia</taxon>
        <taxon>Flavobacteriales</taxon>
        <taxon>Weeksellaceae</taxon>
        <taxon>Chryseobacterium group</taxon>
        <taxon>Chryseobacterium</taxon>
    </lineage>
</organism>
<accession>A0ABT3I0E1</accession>
<evidence type="ECO:0000313" key="2">
    <source>
        <dbReference type="EMBL" id="MCW3169514.1"/>
    </source>
</evidence>
<proteinExistence type="predicted"/>
<evidence type="ECO:0000313" key="3">
    <source>
        <dbReference type="Proteomes" id="UP001163731"/>
    </source>
</evidence>
<keyword evidence="3" id="KW-1185">Reference proteome</keyword>
<evidence type="ECO:0000256" key="1">
    <source>
        <dbReference type="SAM" id="SignalP"/>
    </source>
</evidence>
<reference evidence="2" key="1">
    <citation type="submission" date="2022-10" db="EMBL/GenBank/DDBJ databases">
        <title>Chryseobacterium babae sp. nov. isolated from the gut of the beetle Oryctes rhinoceros, and Chryseobacterium kimseyorum sp. nov., isolated from a stick insect rearing cage.</title>
        <authorList>
            <person name="Shelomi M."/>
            <person name="Han C.-J."/>
            <person name="Chen W.-M."/>
            <person name="Chen H.-K."/>
            <person name="Liaw S.-J."/>
            <person name="Muhle E."/>
            <person name="Clermont D."/>
        </authorList>
    </citation>
    <scope>NUCLEOTIDE SEQUENCE</scope>
    <source>
        <strain evidence="2">09-1422</strain>
    </source>
</reference>
<dbReference type="Proteomes" id="UP001163731">
    <property type="component" value="Unassembled WGS sequence"/>
</dbReference>
<sequence length="158" mass="17951">MCKGLSIVLIIFSFSVNAQQKENEKKIIVSEGLNISSFRPYTMDERKPRIIYHAQQEKPILILNGKETTYELIKSLKSDSLESISVEKGNTVDGVQREDRLVITTKSKTSNAAISLPNLLKKYKIPKTDRMIFSIDGEIVNENAESMYFDESNLMQSL</sequence>
<gene>
    <name evidence="2" type="ORF">OMO38_13375</name>
</gene>
<protein>
    <submittedName>
        <fullName evidence="2">Uncharacterized protein</fullName>
    </submittedName>
</protein>
<dbReference type="EMBL" id="JAPDHW010000009">
    <property type="protein sequence ID" value="MCW3169514.1"/>
    <property type="molecule type" value="Genomic_DNA"/>
</dbReference>
<feature type="signal peptide" evidence="1">
    <location>
        <begin position="1"/>
        <end position="18"/>
    </location>
</feature>
<keyword evidence="1" id="KW-0732">Signal</keyword>
<comment type="caution">
    <text evidence="2">The sequence shown here is derived from an EMBL/GenBank/DDBJ whole genome shotgun (WGS) entry which is preliminary data.</text>
</comment>
<name>A0ABT3I0E1_9FLAO</name>
<feature type="chain" id="PRO_5045839644" evidence="1">
    <location>
        <begin position="19"/>
        <end position="158"/>
    </location>
</feature>